<dbReference type="SUPFAM" id="SSF52540">
    <property type="entry name" value="P-loop containing nucleoside triphosphate hydrolases"/>
    <property type="match status" value="1"/>
</dbReference>
<dbReference type="GO" id="GO:0006233">
    <property type="term" value="P:dTDP biosynthetic process"/>
    <property type="evidence" value="ECO:0007669"/>
    <property type="project" value="InterPro"/>
</dbReference>
<dbReference type="InterPro" id="IPR018095">
    <property type="entry name" value="Thymidylate_kin_CS"/>
</dbReference>
<comment type="similarity">
    <text evidence="1 11">Belongs to the thymidylate kinase family.</text>
</comment>
<gene>
    <name evidence="11" type="primary">tmk</name>
    <name evidence="13" type="ORF">FB467_3436</name>
</gene>
<feature type="binding site" evidence="11">
    <location>
        <begin position="12"/>
        <end position="19"/>
    </location>
    <ligand>
        <name>ATP</name>
        <dbReference type="ChEBI" id="CHEBI:30616"/>
    </ligand>
</feature>
<evidence type="ECO:0000256" key="7">
    <source>
        <dbReference type="ARBA" id="ARBA00022777"/>
    </source>
</evidence>
<dbReference type="FunFam" id="3.40.50.300:FF:000225">
    <property type="entry name" value="Thymidylate kinase"/>
    <property type="match status" value="1"/>
</dbReference>
<name>A0A542YVY9_9MICO</name>
<evidence type="ECO:0000256" key="4">
    <source>
        <dbReference type="ARBA" id="ARBA00022679"/>
    </source>
</evidence>
<keyword evidence="4 11" id="KW-0808">Transferase</keyword>
<dbReference type="PROSITE" id="PS01331">
    <property type="entry name" value="THYMIDYLATE_KINASE"/>
    <property type="match status" value="1"/>
</dbReference>
<evidence type="ECO:0000256" key="9">
    <source>
        <dbReference type="ARBA" id="ARBA00048743"/>
    </source>
</evidence>
<evidence type="ECO:0000256" key="10">
    <source>
        <dbReference type="ARBA" id="ARBA00057735"/>
    </source>
</evidence>
<dbReference type="GO" id="GO:0005829">
    <property type="term" value="C:cytosol"/>
    <property type="evidence" value="ECO:0007669"/>
    <property type="project" value="TreeGrafter"/>
</dbReference>
<reference evidence="13 14" key="1">
    <citation type="submission" date="2019-06" db="EMBL/GenBank/DDBJ databases">
        <title>Sequencing the genomes of 1000 actinobacteria strains.</title>
        <authorList>
            <person name="Klenk H.-P."/>
        </authorList>
    </citation>
    <scope>NUCLEOTIDE SEQUENCE [LARGE SCALE GENOMIC DNA]</scope>
    <source>
        <strain evidence="13 14">DSM 12335</strain>
    </source>
</reference>
<dbReference type="Pfam" id="PF02223">
    <property type="entry name" value="Thymidylate_kin"/>
    <property type="match status" value="1"/>
</dbReference>
<evidence type="ECO:0000256" key="11">
    <source>
        <dbReference type="HAMAP-Rule" id="MF_00165"/>
    </source>
</evidence>
<evidence type="ECO:0000256" key="6">
    <source>
        <dbReference type="ARBA" id="ARBA00022741"/>
    </source>
</evidence>
<evidence type="ECO:0000313" key="14">
    <source>
        <dbReference type="Proteomes" id="UP000319516"/>
    </source>
</evidence>
<keyword evidence="8 11" id="KW-0067">ATP-binding</keyword>
<dbReference type="InterPro" id="IPR027417">
    <property type="entry name" value="P-loop_NTPase"/>
</dbReference>
<dbReference type="AlphaFoldDB" id="A0A542YVY9"/>
<dbReference type="Gene3D" id="3.40.50.300">
    <property type="entry name" value="P-loop containing nucleotide triphosphate hydrolases"/>
    <property type="match status" value="1"/>
</dbReference>
<dbReference type="Proteomes" id="UP000319516">
    <property type="component" value="Unassembled WGS sequence"/>
</dbReference>
<dbReference type="InterPro" id="IPR018094">
    <property type="entry name" value="Thymidylate_kinase"/>
</dbReference>
<dbReference type="InterPro" id="IPR039430">
    <property type="entry name" value="Thymidylate_kin-like_dom"/>
</dbReference>
<accession>A0A542YVY9</accession>
<keyword evidence="14" id="KW-1185">Reference proteome</keyword>
<dbReference type="NCBIfam" id="TIGR00041">
    <property type="entry name" value="DTMP_kinase"/>
    <property type="match status" value="1"/>
</dbReference>
<protein>
    <recommendedName>
        <fullName evidence="3 11">Thymidylate kinase</fullName>
        <ecNumber evidence="2 11">2.7.4.9</ecNumber>
    </recommendedName>
    <alternativeName>
        <fullName evidence="11">dTMP kinase</fullName>
    </alternativeName>
</protein>
<keyword evidence="6 11" id="KW-0547">Nucleotide-binding</keyword>
<dbReference type="GO" id="GO:0006227">
    <property type="term" value="P:dUDP biosynthetic process"/>
    <property type="evidence" value="ECO:0007669"/>
    <property type="project" value="TreeGrafter"/>
</dbReference>
<dbReference type="OrthoDB" id="9774907at2"/>
<dbReference type="EC" id="2.7.4.9" evidence="2 11"/>
<proteinExistence type="inferred from homology"/>
<keyword evidence="7 11" id="KW-0418">Kinase</keyword>
<evidence type="ECO:0000256" key="8">
    <source>
        <dbReference type="ARBA" id="ARBA00022840"/>
    </source>
</evidence>
<dbReference type="CDD" id="cd01672">
    <property type="entry name" value="TMPK"/>
    <property type="match status" value="1"/>
</dbReference>
<comment type="caution">
    <text evidence="13">The sequence shown here is derived from an EMBL/GenBank/DDBJ whole genome shotgun (WGS) entry which is preliminary data.</text>
</comment>
<dbReference type="GO" id="GO:0005524">
    <property type="term" value="F:ATP binding"/>
    <property type="evidence" value="ECO:0007669"/>
    <property type="project" value="UniProtKB-UniRule"/>
</dbReference>
<dbReference type="HAMAP" id="MF_00165">
    <property type="entry name" value="Thymidylate_kinase"/>
    <property type="match status" value="1"/>
</dbReference>
<dbReference type="PANTHER" id="PTHR10344">
    <property type="entry name" value="THYMIDYLATE KINASE"/>
    <property type="match status" value="1"/>
</dbReference>
<evidence type="ECO:0000259" key="12">
    <source>
        <dbReference type="Pfam" id="PF02223"/>
    </source>
</evidence>
<organism evidence="13 14">
    <name type="scientific">Ornithinicoccus hortensis</name>
    <dbReference type="NCBI Taxonomy" id="82346"/>
    <lineage>
        <taxon>Bacteria</taxon>
        <taxon>Bacillati</taxon>
        <taxon>Actinomycetota</taxon>
        <taxon>Actinomycetes</taxon>
        <taxon>Micrococcales</taxon>
        <taxon>Intrasporangiaceae</taxon>
        <taxon>Ornithinicoccus</taxon>
    </lineage>
</organism>
<dbReference type="GO" id="GO:0004798">
    <property type="term" value="F:dTMP kinase activity"/>
    <property type="evidence" value="ECO:0007669"/>
    <property type="project" value="UniProtKB-UniRule"/>
</dbReference>
<evidence type="ECO:0000256" key="3">
    <source>
        <dbReference type="ARBA" id="ARBA00017144"/>
    </source>
</evidence>
<dbReference type="PANTHER" id="PTHR10344:SF4">
    <property type="entry name" value="UMP-CMP KINASE 2, MITOCHONDRIAL"/>
    <property type="match status" value="1"/>
</dbReference>
<comment type="function">
    <text evidence="10 11">Phosphorylation of dTMP to form dTDP in both de novo and salvage pathways of dTTP synthesis.</text>
</comment>
<sequence length="208" mass="22036">MADSGLFVAFEGGDGAGKSTQIRLLGQALVARGQEVLTTREPGGTPVGTAIREVLLHGDHVAPRAEALLFAADRAHHVATVIEPALGQGRTVLTDRYMDSSIAYQAAARGLDAGHVRGLSLWATGGLVPHLTVLLDVDSGTGHERRGDVHDRLESEGRDFHDRVRQGFLDLASAEPDRYLVLDATLPAESLHEQVLTAVTDLAGVAAR</sequence>
<evidence type="ECO:0000256" key="1">
    <source>
        <dbReference type="ARBA" id="ARBA00009776"/>
    </source>
</evidence>
<dbReference type="EMBL" id="VFOP01000001">
    <property type="protein sequence ID" value="TQL52256.1"/>
    <property type="molecule type" value="Genomic_DNA"/>
</dbReference>
<evidence type="ECO:0000313" key="13">
    <source>
        <dbReference type="EMBL" id="TQL52256.1"/>
    </source>
</evidence>
<dbReference type="GO" id="GO:0006235">
    <property type="term" value="P:dTTP biosynthetic process"/>
    <property type="evidence" value="ECO:0007669"/>
    <property type="project" value="UniProtKB-UniRule"/>
</dbReference>
<comment type="catalytic activity">
    <reaction evidence="9 11">
        <text>dTMP + ATP = dTDP + ADP</text>
        <dbReference type="Rhea" id="RHEA:13517"/>
        <dbReference type="ChEBI" id="CHEBI:30616"/>
        <dbReference type="ChEBI" id="CHEBI:58369"/>
        <dbReference type="ChEBI" id="CHEBI:63528"/>
        <dbReference type="ChEBI" id="CHEBI:456216"/>
        <dbReference type="EC" id="2.7.4.9"/>
    </reaction>
</comment>
<evidence type="ECO:0000256" key="2">
    <source>
        <dbReference type="ARBA" id="ARBA00012980"/>
    </source>
</evidence>
<evidence type="ECO:0000256" key="5">
    <source>
        <dbReference type="ARBA" id="ARBA00022727"/>
    </source>
</evidence>
<keyword evidence="5 11" id="KW-0545">Nucleotide biosynthesis</keyword>
<feature type="domain" description="Thymidylate kinase-like" evidence="12">
    <location>
        <begin position="10"/>
        <end position="195"/>
    </location>
</feature>